<dbReference type="AlphaFoldDB" id="A0A915IU12"/>
<keyword evidence="2" id="KW-1185">Reference proteome</keyword>
<evidence type="ECO:0000313" key="3">
    <source>
        <dbReference type="WBParaSite" id="nRc.2.0.1.t17538-RA"/>
    </source>
</evidence>
<name>A0A915IU12_ROMCU</name>
<reference evidence="3" key="1">
    <citation type="submission" date="2022-11" db="UniProtKB">
        <authorList>
            <consortium name="WormBaseParasite"/>
        </authorList>
    </citation>
    <scope>IDENTIFICATION</scope>
</reference>
<feature type="region of interest" description="Disordered" evidence="1">
    <location>
        <begin position="1"/>
        <end position="32"/>
    </location>
</feature>
<evidence type="ECO:0000313" key="2">
    <source>
        <dbReference type="Proteomes" id="UP000887565"/>
    </source>
</evidence>
<dbReference type="Proteomes" id="UP000887565">
    <property type="component" value="Unplaced"/>
</dbReference>
<proteinExistence type="predicted"/>
<evidence type="ECO:0000256" key="1">
    <source>
        <dbReference type="SAM" id="MobiDB-lite"/>
    </source>
</evidence>
<feature type="compositionally biased region" description="Basic and acidic residues" evidence="1">
    <location>
        <begin position="10"/>
        <end position="21"/>
    </location>
</feature>
<dbReference type="WBParaSite" id="nRc.2.0.1.t17538-RA">
    <property type="protein sequence ID" value="nRc.2.0.1.t17538-RA"/>
    <property type="gene ID" value="nRc.2.0.1.g17538"/>
</dbReference>
<organism evidence="2 3">
    <name type="scientific">Romanomermis culicivorax</name>
    <name type="common">Nematode worm</name>
    <dbReference type="NCBI Taxonomy" id="13658"/>
    <lineage>
        <taxon>Eukaryota</taxon>
        <taxon>Metazoa</taxon>
        <taxon>Ecdysozoa</taxon>
        <taxon>Nematoda</taxon>
        <taxon>Enoplea</taxon>
        <taxon>Dorylaimia</taxon>
        <taxon>Mermithida</taxon>
        <taxon>Mermithoidea</taxon>
        <taxon>Mermithidae</taxon>
        <taxon>Romanomermis</taxon>
    </lineage>
</organism>
<accession>A0A915IU12</accession>
<sequence length="67" mass="7472">MKSSGQPEARALEDEAERVECGDDNFPQDPKGSRIFEAEVWDDLLLSLIRVEATLAVSAKLEQLKLL</sequence>
<protein>
    <submittedName>
        <fullName evidence="3">Uncharacterized protein</fullName>
    </submittedName>
</protein>